<sequence length="216" mass="25003">MPANDGRERFRKRNVLQSVRNECSTVTQLALFPNPRTGPAGLRYQPEFISQTTERELVSRISELPLQPFQFGAFEGKRRVASFGFRYDYEQRKLREADPIPTWLTPIIAAVEKFGDLPGGSVRQILCTEYDVGVGIGWHRDKPHFDKVFGLSLEASCRFRFRRAVGDKWERFALAAEPRSLYMMSGESRHVWEHSIPAVEQRRYSITFRTMKAEGR</sequence>
<dbReference type="PANTHER" id="PTHR12463">
    <property type="entry name" value="OXYGENASE-RELATED"/>
    <property type="match status" value="1"/>
</dbReference>
<keyword evidence="2" id="KW-0560">Oxidoreductase</keyword>
<name>A0A1M7DYV7_9BRAD</name>
<evidence type="ECO:0000259" key="1">
    <source>
        <dbReference type="PROSITE" id="PS51471"/>
    </source>
</evidence>
<feature type="domain" description="Fe2OG dioxygenase" evidence="1">
    <location>
        <begin position="121"/>
        <end position="212"/>
    </location>
</feature>
<evidence type="ECO:0000313" key="2">
    <source>
        <dbReference type="EMBL" id="SHL84583.1"/>
    </source>
</evidence>
<protein>
    <submittedName>
        <fullName evidence="2">Alkylated DNA repair dioxygenase AlkB</fullName>
    </submittedName>
</protein>
<evidence type="ECO:0000313" key="3">
    <source>
        <dbReference type="Proteomes" id="UP000189935"/>
    </source>
</evidence>
<keyword evidence="2" id="KW-0223">Dioxygenase</keyword>
<organism evidence="2 3">
    <name type="scientific">Bradyrhizobium lablabi</name>
    <dbReference type="NCBI Taxonomy" id="722472"/>
    <lineage>
        <taxon>Bacteria</taxon>
        <taxon>Pseudomonadati</taxon>
        <taxon>Pseudomonadota</taxon>
        <taxon>Alphaproteobacteria</taxon>
        <taxon>Hyphomicrobiales</taxon>
        <taxon>Nitrobacteraceae</taxon>
        <taxon>Bradyrhizobium</taxon>
    </lineage>
</organism>
<reference evidence="2 3" key="1">
    <citation type="submission" date="2016-11" db="EMBL/GenBank/DDBJ databases">
        <authorList>
            <person name="Jaros S."/>
            <person name="Januszkiewicz K."/>
            <person name="Wedrychowicz H."/>
        </authorList>
    </citation>
    <scope>NUCLEOTIDE SEQUENCE [LARGE SCALE GENOMIC DNA]</scope>
    <source>
        <strain evidence="2 3">GAS499</strain>
    </source>
</reference>
<dbReference type="InterPro" id="IPR037151">
    <property type="entry name" value="AlkB-like_sf"/>
</dbReference>
<proteinExistence type="predicted"/>
<dbReference type="PANTHER" id="PTHR12463:SF1">
    <property type="entry name" value="2-OXOGLUTARATE AND FE-DEPENDENT OXYGENASE FAMILY PROTEIN"/>
    <property type="match status" value="1"/>
</dbReference>
<dbReference type="InterPro" id="IPR005123">
    <property type="entry name" value="Oxoglu/Fe-dep_dioxygenase_dom"/>
</dbReference>
<dbReference type="GO" id="GO:0070988">
    <property type="term" value="P:demethylation"/>
    <property type="evidence" value="ECO:0007669"/>
    <property type="project" value="InterPro"/>
</dbReference>
<accession>A0A1M7DYV7</accession>
<dbReference type="Proteomes" id="UP000189935">
    <property type="component" value="Chromosome I"/>
</dbReference>
<dbReference type="Pfam" id="PF13532">
    <property type="entry name" value="2OG-FeII_Oxy_2"/>
    <property type="match status" value="1"/>
</dbReference>
<dbReference type="GO" id="GO:0032451">
    <property type="term" value="F:demethylase activity"/>
    <property type="evidence" value="ECO:0007669"/>
    <property type="project" value="TreeGrafter"/>
</dbReference>
<dbReference type="PROSITE" id="PS51471">
    <property type="entry name" value="FE2OG_OXY"/>
    <property type="match status" value="1"/>
</dbReference>
<dbReference type="InterPro" id="IPR032857">
    <property type="entry name" value="ALKBH4"/>
</dbReference>
<dbReference type="EMBL" id="LT670844">
    <property type="protein sequence ID" value="SHL84583.1"/>
    <property type="molecule type" value="Genomic_DNA"/>
</dbReference>
<dbReference type="GO" id="GO:0051213">
    <property type="term" value="F:dioxygenase activity"/>
    <property type="evidence" value="ECO:0007669"/>
    <property type="project" value="UniProtKB-KW"/>
</dbReference>
<gene>
    <name evidence="2" type="ORF">SAMN05444159_6974</name>
</gene>
<dbReference type="SUPFAM" id="SSF51197">
    <property type="entry name" value="Clavaminate synthase-like"/>
    <property type="match status" value="1"/>
</dbReference>
<dbReference type="InterPro" id="IPR027450">
    <property type="entry name" value="AlkB-like"/>
</dbReference>
<dbReference type="Gene3D" id="2.60.120.590">
    <property type="entry name" value="Alpha-ketoglutarate-dependent dioxygenase AlkB-like"/>
    <property type="match status" value="1"/>
</dbReference>
<dbReference type="AlphaFoldDB" id="A0A1M7DYV7"/>